<feature type="transmembrane region" description="Helical" evidence="14">
    <location>
        <begin position="284"/>
        <end position="307"/>
    </location>
</feature>
<keyword evidence="11 13" id="KW-0807">Transducer</keyword>
<dbReference type="PROSITE" id="PS00237">
    <property type="entry name" value="G_PROTEIN_RECEP_F1_1"/>
    <property type="match status" value="1"/>
</dbReference>
<dbReference type="InterPro" id="IPR009126">
    <property type="entry name" value="Cholcskin_rcpt"/>
</dbReference>
<evidence type="ECO:0000256" key="2">
    <source>
        <dbReference type="ARBA" id="ARBA00022475"/>
    </source>
</evidence>
<organism evidence="17 18">
    <name type="scientific">Parastrongyloides trichosuri</name>
    <name type="common">Possum-specific nematode worm</name>
    <dbReference type="NCBI Taxonomy" id="131310"/>
    <lineage>
        <taxon>Eukaryota</taxon>
        <taxon>Metazoa</taxon>
        <taxon>Ecdysozoa</taxon>
        <taxon>Nematoda</taxon>
        <taxon>Chromadorea</taxon>
        <taxon>Rhabditida</taxon>
        <taxon>Tylenchina</taxon>
        <taxon>Panagrolaimomorpha</taxon>
        <taxon>Strongyloidoidea</taxon>
        <taxon>Strongyloididae</taxon>
        <taxon>Parastrongyloides</taxon>
    </lineage>
</organism>
<name>A0A0N5A246_PARTI</name>
<keyword evidence="10" id="KW-0325">Glycoprotein</keyword>
<dbReference type="GO" id="GO:0005886">
    <property type="term" value="C:plasma membrane"/>
    <property type="evidence" value="ECO:0007669"/>
    <property type="project" value="UniProtKB-SubCell"/>
</dbReference>
<evidence type="ECO:0000256" key="11">
    <source>
        <dbReference type="ARBA" id="ARBA00023224"/>
    </source>
</evidence>
<keyword evidence="7" id="KW-0564">Palmitate</keyword>
<feature type="transmembrane region" description="Helical" evidence="14">
    <location>
        <begin position="7"/>
        <end position="33"/>
    </location>
</feature>
<dbReference type="AlphaFoldDB" id="A0A0N5A246"/>
<evidence type="ECO:0000256" key="9">
    <source>
        <dbReference type="ARBA" id="ARBA00023170"/>
    </source>
</evidence>
<dbReference type="GO" id="GO:0046983">
    <property type="term" value="F:protein dimerization activity"/>
    <property type="evidence" value="ECO:0007669"/>
    <property type="project" value="InterPro"/>
</dbReference>
<keyword evidence="6 14" id="KW-0472">Membrane</keyword>
<evidence type="ECO:0000313" key="18">
    <source>
        <dbReference type="WBParaSite" id="PTRK_0001569100.1"/>
    </source>
</evidence>
<proteinExistence type="inferred from homology"/>
<dbReference type="PRINTS" id="PR00237">
    <property type="entry name" value="GPCRRHODOPSN"/>
</dbReference>
<evidence type="ECO:0000256" key="8">
    <source>
        <dbReference type="ARBA" id="ARBA00023157"/>
    </source>
</evidence>
<dbReference type="InterPro" id="IPR011598">
    <property type="entry name" value="bHLH_dom"/>
</dbReference>
<dbReference type="SUPFAM" id="SSF47459">
    <property type="entry name" value="HLH, helix-loop-helix DNA-binding domain"/>
    <property type="match status" value="1"/>
</dbReference>
<dbReference type="STRING" id="131310.A0A0N5A246"/>
<comment type="subcellular location">
    <subcellularLocation>
        <location evidence="1">Cell membrane</location>
        <topology evidence="1">Multi-pass membrane protein</topology>
    </subcellularLocation>
</comment>
<evidence type="ECO:0000259" key="16">
    <source>
        <dbReference type="PROSITE" id="PS50888"/>
    </source>
</evidence>
<dbReference type="Proteomes" id="UP000038045">
    <property type="component" value="Unplaced"/>
</dbReference>
<dbReference type="SUPFAM" id="SSF81321">
    <property type="entry name" value="Family A G protein-coupled receptor-like"/>
    <property type="match status" value="1"/>
</dbReference>
<evidence type="ECO:0000259" key="15">
    <source>
        <dbReference type="PROSITE" id="PS50262"/>
    </source>
</evidence>
<keyword evidence="9 13" id="KW-0675">Receptor</keyword>
<keyword evidence="4 14" id="KW-1133">Transmembrane helix</keyword>
<dbReference type="Gene3D" id="1.20.1070.10">
    <property type="entry name" value="Rhodopsin 7-helix transmembrane proteins"/>
    <property type="match status" value="1"/>
</dbReference>
<keyword evidence="8" id="KW-1015">Disulfide bond</keyword>
<protein>
    <submittedName>
        <fullName evidence="18">G_PROTEIN_RECEP_F1_2 domain-containing protein</fullName>
    </submittedName>
</protein>
<dbReference type="PANTHER" id="PTHR24238:SF75">
    <property type="entry name" value="CHOLECYSTOKININ-LIKE RECEPTOR AT 17D1-RELATED"/>
    <property type="match status" value="1"/>
</dbReference>
<dbReference type="GO" id="GO:0008188">
    <property type="term" value="F:neuropeptide receptor activity"/>
    <property type="evidence" value="ECO:0007669"/>
    <property type="project" value="TreeGrafter"/>
</dbReference>
<feature type="transmembrane region" description="Helical" evidence="14">
    <location>
        <begin position="87"/>
        <end position="107"/>
    </location>
</feature>
<evidence type="ECO:0000313" key="17">
    <source>
        <dbReference type="Proteomes" id="UP000038045"/>
    </source>
</evidence>
<dbReference type="Pfam" id="PF00010">
    <property type="entry name" value="HLH"/>
    <property type="match status" value="1"/>
</dbReference>
<dbReference type="Pfam" id="PF00001">
    <property type="entry name" value="7tm_1"/>
    <property type="match status" value="1"/>
</dbReference>
<keyword evidence="5 13" id="KW-0297">G-protein coupled receptor</keyword>
<dbReference type="WBParaSite" id="PTRK_0001569100.1">
    <property type="protein sequence ID" value="PTRK_0001569100.1"/>
    <property type="gene ID" value="PTRK_0001569100"/>
</dbReference>
<evidence type="ECO:0000256" key="10">
    <source>
        <dbReference type="ARBA" id="ARBA00023180"/>
    </source>
</evidence>
<feature type="transmembrane region" description="Helical" evidence="14">
    <location>
        <begin position="136"/>
        <end position="159"/>
    </location>
</feature>
<dbReference type="PROSITE" id="PS50888">
    <property type="entry name" value="BHLH"/>
    <property type="match status" value="1"/>
</dbReference>
<keyword evidence="12" id="KW-0449">Lipoprotein</keyword>
<reference evidence="18" key="1">
    <citation type="submission" date="2017-02" db="UniProtKB">
        <authorList>
            <consortium name="WormBaseParasite"/>
        </authorList>
    </citation>
    <scope>IDENTIFICATION</scope>
</reference>
<evidence type="ECO:0000256" key="1">
    <source>
        <dbReference type="ARBA" id="ARBA00004651"/>
    </source>
</evidence>
<evidence type="ECO:0000256" key="7">
    <source>
        <dbReference type="ARBA" id="ARBA00023139"/>
    </source>
</evidence>
<feature type="domain" description="G-protein coupled receptors family 1 profile" evidence="15">
    <location>
        <begin position="1"/>
        <end position="344"/>
    </location>
</feature>
<keyword evidence="3 13" id="KW-0812">Transmembrane</keyword>
<evidence type="ECO:0000256" key="5">
    <source>
        <dbReference type="ARBA" id="ARBA00023040"/>
    </source>
</evidence>
<keyword evidence="2" id="KW-1003">Cell membrane</keyword>
<evidence type="ECO:0000256" key="13">
    <source>
        <dbReference type="RuleBase" id="RU000688"/>
    </source>
</evidence>
<dbReference type="PRINTS" id="PR01822">
    <property type="entry name" value="CCYSTOKININR"/>
</dbReference>
<comment type="similarity">
    <text evidence="13">Belongs to the G-protein coupled receptor 1 family.</text>
</comment>
<sequence length="607" mass="69981">MRTSTNLYLLNLALSDLLLSVICMPVTVIVTIYRSWLFGDILCKIFIYIQPVSVSASAYTLAAIAMERYIAICKPFQSRMVQTKSHACLMICIVWSVAFIVNLGYLFNIENKSYDPNNLNLKMCSSSATEKTKFFYQIYVTIVLLVVPLILMGVLYGYVISSLKMGIKMDIAAITIEGNNEISTFQGNETNKKQSKISIESVKRKSNNTSLRNFTSEKMLNIEGKKLPVIEKSSTSSFLNNSPYENTNDEKNPSQIYGKQSIATIDTMVRSTHSSKIILTKQRLIRMLIVIVIIFFICWTPTNIYWLLVAASEYFSDETLWDGNINLVLTSIAYLATCANPITYCFLNAKFRNALLHVWGCKKYDHRPNNFKAYHNNDKYCIKQELGTCESTSNIRVTNNKDNKVPVSQNLLKQYRHSISTNDYTSIMTNEKKKSPNSQYSLSSPQDFYYPDIEGKNVCFENSGYFYDNKKSFNNINYGNNNEECNYRNQARRDAANERERKRMKSLNKGFDELRQKLPAPSYKKKLSKVDTLKQAITYIQHLHKVLQTAENNKKCAYINIIDYRHSTKHQKNNFVESKDDQYTQDKETNKRNEEKDILNAKVWIPQ</sequence>
<dbReference type="InterPro" id="IPR000276">
    <property type="entry name" value="GPCR_Rhodpsn"/>
</dbReference>
<feature type="domain" description="BHLH" evidence="16">
    <location>
        <begin position="491"/>
        <end position="543"/>
    </location>
</feature>
<dbReference type="PROSITE" id="PS50262">
    <property type="entry name" value="G_PROTEIN_RECEP_F1_2"/>
    <property type="match status" value="1"/>
</dbReference>
<evidence type="ECO:0000256" key="14">
    <source>
        <dbReference type="SAM" id="Phobius"/>
    </source>
</evidence>
<dbReference type="InterPro" id="IPR036638">
    <property type="entry name" value="HLH_DNA-bd_sf"/>
</dbReference>
<keyword evidence="17" id="KW-1185">Reference proteome</keyword>
<dbReference type="PANTHER" id="PTHR24238">
    <property type="entry name" value="G-PROTEIN COUPLED RECEPTOR"/>
    <property type="match status" value="1"/>
</dbReference>
<evidence type="ECO:0000256" key="4">
    <source>
        <dbReference type="ARBA" id="ARBA00022989"/>
    </source>
</evidence>
<accession>A0A0N5A246</accession>
<dbReference type="SMART" id="SM00353">
    <property type="entry name" value="HLH"/>
    <property type="match status" value="1"/>
</dbReference>
<evidence type="ECO:0000256" key="3">
    <source>
        <dbReference type="ARBA" id="ARBA00022692"/>
    </source>
</evidence>
<evidence type="ECO:0000256" key="12">
    <source>
        <dbReference type="ARBA" id="ARBA00023288"/>
    </source>
</evidence>
<feature type="transmembrane region" description="Helical" evidence="14">
    <location>
        <begin position="45"/>
        <end position="66"/>
    </location>
</feature>
<dbReference type="InterPro" id="IPR017452">
    <property type="entry name" value="GPCR_Rhodpsn_7TM"/>
</dbReference>
<evidence type="ECO:0000256" key="6">
    <source>
        <dbReference type="ARBA" id="ARBA00023136"/>
    </source>
</evidence>
<dbReference type="Gene3D" id="4.10.280.10">
    <property type="entry name" value="Helix-loop-helix DNA-binding domain"/>
    <property type="match status" value="1"/>
</dbReference>
<feature type="transmembrane region" description="Helical" evidence="14">
    <location>
        <begin position="327"/>
        <end position="347"/>
    </location>
</feature>